<comment type="caution">
    <text evidence="3">The sequence shown here is derived from an EMBL/GenBank/DDBJ whole genome shotgun (WGS) entry which is preliminary data.</text>
</comment>
<dbReference type="SUPFAM" id="SSF48452">
    <property type="entry name" value="TPR-like"/>
    <property type="match status" value="2"/>
</dbReference>
<feature type="compositionally biased region" description="Low complexity" evidence="2">
    <location>
        <begin position="568"/>
        <end position="586"/>
    </location>
</feature>
<dbReference type="Proteomes" id="UP000584670">
    <property type="component" value="Unassembled WGS sequence"/>
</dbReference>
<keyword evidence="4" id="KW-1185">Reference proteome</keyword>
<proteinExistence type="predicted"/>
<accession>A0A7X1MCG6</accession>
<dbReference type="InterPro" id="IPR019734">
    <property type="entry name" value="TPR_rpt"/>
</dbReference>
<reference evidence="3 4" key="1">
    <citation type="submission" date="2020-08" db="EMBL/GenBank/DDBJ databases">
        <title>Streptomyces sp. PSKA01 genome sequencing and assembly.</title>
        <authorList>
            <person name="Mandal S."/>
            <person name="Maiti P.K."/>
            <person name="Das P."/>
        </authorList>
    </citation>
    <scope>NUCLEOTIDE SEQUENCE [LARGE SCALE GENOMIC DNA]</scope>
    <source>
        <strain evidence="3 4">PSKA01</strain>
    </source>
</reference>
<evidence type="ECO:0008006" key="5">
    <source>
        <dbReference type="Google" id="ProtNLM"/>
    </source>
</evidence>
<evidence type="ECO:0000256" key="2">
    <source>
        <dbReference type="SAM" id="MobiDB-lite"/>
    </source>
</evidence>
<dbReference type="Gene3D" id="1.25.40.10">
    <property type="entry name" value="Tetratricopeptide repeat domain"/>
    <property type="match status" value="1"/>
</dbReference>
<organism evidence="3 4">
    <name type="scientific">Streptomyces cupreus</name>
    <dbReference type="NCBI Taxonomy" id="2759956"/>
    <lineage>
        <taxon>Bacteria</taxon>
        <taxon>Bacillati</taxon>
        <taxon>Actinomycetota</taxon>
        <taxon>Actinomycetes</taxon>
        <taxon>Kitasatosporales</taxon>
        <taxon>Streptomycetaceae</taxon>
        <taxon>Streptomyces</taxon>
    </lineage>
</organism>
<dbReference type="RefSeq" id="WP_186286055.1">
    <property type="nucleotide sequence ID" value="NZ_JACMSF010000046.1"/>
</dbReference>
<sequence length="596" mass="64602">MEVGYAAALDVPVVVVTTDFQTYSADGNGFRRAFLDPLIEVVAHRVIRVDRLGPPDPANSGDRFAAFAARNLAQVDTAVATSVDTLLELATRTRPFPAAPRIEKATAFIEPSPYAPHPETLINVLGAAGHEVTVASCHRAPDTIGAAGDDWAKALRRSPHRGCFRTRGAAAKLHKIDDRHGGAQLVDAAARFIDHVEAAARRCTYGNNVQTHLYRALGEMATSASWFAFDAGRQKVARQWWDAGLRYALLARDKRLQARIWSSMYHQAYVLGHGGEAASIARAALQETRGRRDGQLSALLHTRVAQGHAIQDAAGWCARSLHRAEQEFDREPSEPQRWLGFFNAGEVSSAAALSFLDLGHNAKAVADARESLRIAQSTPLRRNQFAAHVRLGRALAAAGDLEEAMAAGDDALALLPEVHSHLIDKRLKQLRDDLLDHGAPGAAEFSERYKAVAHMSVDLLTTSYYTSERLAEIRGTILDVYADVYADEIATNPFFSMERLEERLEAHVSAGGWGCVIAEVDTKVAGFTYGFTARGCGQVQAVREHAPREVARAGHLPRNARRIDEPTARGAGRAAGPPGASASAGPVRELGIRARR</sequence>
<evidence type="ECO:0000256" key="1">
    <source>
        <dbReference type="PROSITE-ProRule" id="PRU00339"/>
    </source>
</evidence>
<dbReference type="EMBL" id="JACMSF010000046">
    <property type="protein sequence ID" value="MBC2906202.1"/>
    <property type="molecule type" value="Genomic_DNA"/>
</dbReference>
<evidence type="ECO:0000313" key="4">
    <source>
        <dbReference type="Proteomes" id="UP000584670"/>
    </source>
</evidence>
<evidence type="ECO:0000313" key="3">
    <source>
        <dbReference type="EMBL" id="MBC2906202.1"/>
    </source>
</evidence>
<keyword evidence="1" id="KW-0802">TPR repeat</keyword>
<dbReference type="PROSITE" id="PS50005">
    <property type="entry name" value="TPR"/>
    <property type="match status" value="1"/>
</dbReference>
<feature type="repeat" description="TPR" evidence="1">
    <location>
        <begin position="385"/>
        <end position="418"/>
    </location>
</feature>
<protein>
    <recommendedName>
        <fullName evidence="5">Tetratricopeptide repeat protein</fullName>
    </recommendedName>
</protein>
<dbReference type="InterPro" id="IPR011990">
    <property type="entry name" value="TPR-like_helical_dom_sf"/>
</dbReference>
<dbReference type="AlphaFoldDB" id="A0A7X1MCG6"/>
<feature type="region of interest" description="Disordered" evidence="2">
    <location>
        <begin position="557"/>
        <end position="596"/>
    </location>
</feature>
<gene>
    <name evidence="3" type="ORF">H4N64_32570</name>
</gene>
<name>A0A7X1MCG6_9ACTN</name>